<dbReference type="InterPro" id="IPR017441">
    <property type="entry name" value="Protein_kinase_ATP_BS"/>
</dbReference>
<dbReference type="InterPro" id="IPR000719">
    <property type="entry name" value="Prot_kinase_dom"/>
</dbReference>
<dbReference type="PROSITE" id="PS00108">
    <property type="entry name" value="PROTEIN_KINASE_ST"/>
    <property type="match status" value="1"/>
</dbReference>
<dbReference type="GO" id="GO:0004674">
    <property type="term" value="F:protein serine/threonine kinase activity"/>
    <property type="evidence" value="ECO:0007669"/>
    <property type="project" value="UniProtKB-KW"/>
</dbReference>
<name>A0ABR9JSH3_9ACTN</name>
<feature type="compositionally biased region" description="Pro residues" evidence="8">
    <location>
        <begin position="425"/>
        <end position="438"/>
    </location>
</feature>
<dbReference type="SUPFAM" id="SSF56112">
    <property type="entry name" value="Protein kinase-like (PK-like)"/>
    <property type="match status" value="1"/>
</dbReference>
<dbReference type="EMBL" id="JADBDZ010000001">
    <property type="protein sequence ID" value="MBE1533512.1"/>
    <property type="molecule type" value="Genomic_DNA"/>
</dbReference>
<dbReference type="InterPro" id="IPR008271">
    <property type="entry name" value="Ser/Thr_kinase_AS"/>
</dbReference>
<feature type="compositionally biased region" description="Gly residues" evidence="8">
    <location>
        <begin position="441"/>
        <end position="454"/>
    </location>
</feature>
<feature type="domain" description="Protein kinase" evidence="10">
    <location>
        <begin position="10"/>
        <end position="261"/>
    </location>
</feature>
<organism evidence="11 12">
    <name type="scientific">Actinomadura algeriensis</name>
    <dbReference type="NCBI Taxonomy" id="1679523"/>
    <lineage>
        <taxon>Bacteria</taxon>
        <taxon>Bacillati</taxon>
        <taxon>Actinomycetota</taxon>
        <taxon>Actinomycetes</taxon>
        <taxon>Streptosporangiales</taxon>
        <taxon>Thermomonosporaceae</taxon>
        <taxon>Actinomadura</taxon>
    </lineage>
</organism>
<evidence type="ECO:0000256" key="8">
    <source>
        <dbReference type="SAM" id="MobiDB-lite"/>
    </source>
</evidence>
<comment type="caution">
    <text evidence="11">The sequence shown here is derived from an EMBL/GenBank/DDBJ whole genome shotgun (WGS) entry which is preliminary data.</text>
</comment>
<keyword evidence="5 11" id="KW-0418">Kinase</keyword>
<dbReference type="Gene3D" id="3.30.200.20">
    <property type="entry name" value="Phosphorylase Kinase, domain 1"/>
    <property type="match status" value="1"/>
</dbReference>
<evidence type="ECO:0000256" key="5">
    <source>
        <dbReference type="ARBA" id="ARBA00022777"/>
    </source>
</evidence>
<dbReference type="EC" id="2.7.11.1" evidence="1"/>
<feature type="compositionally biased region" description="Pro residues" evidence="8">
    <location>
        <begin position="407"/>
        <end position="418"/>
    </location>
</feature>
<dbReference type="Proteomes" id="UP000627838">
    <property type="component" value="Unassembled WGS sequence"/>
</dbReference>
<proteinExistence type="predicted"/>
<keyword evidence="6 7" id="KW-0067">ATP-binding</keyword>
<evidence type="ECO:0000256" key="9">
    <source>
        <dbReference type="SAM" id="Phobius"/>
    </source>
</evidence>
<evidence type="ECO:0000256" key="6">
    <source>
        <dbReference type="ARBA" id="ARBA00022840"/>
    </source>
</evidence>
<evidence type="ECO:0000256" key="7">
    <source>
        <dbReference type="PROSITE-ProRule" id="PRU10141"/>
    </source>
</evidence>
<feature type="transmembrane region" description="Helical" evidence="9">
    <location>
        <begin position="467"/>
        <end position="488"/>
    </location>
</feature>
<dbReference type="CDD" id="cd14014">
    <property type="entry name" value="STKc_PknB_like"/>
    <property type="match status" value="1"/>
</dbReference>
<feature type="region of interest" description="Disordered" evidence="8">
    <location>
        <begin position="262"/>
        <end position="301"/>
    </location>
</feature>
<dbReference type="Gene3D" id="1.10.510.10">
    <property type="entry name" value="Transferase(Phosphotransferase) domain 1"/>
    <property type="match status" value="1"/>
</dbReference>
<feature type="region of interest" description="Disordered" evidence="8">
    <location>
        <begin position="581"/>
        <end position="605"/>
    </location>
</feature>
<keyword evidence="9" id="KW-0812">Transmembrane</keyword>
<feature type="compositionally biased region" description="Low complexity" evidence="8">
    <location>
        <begin position="273"/>
        <end position="286"/>
    </location>
</feature>
<feature type="binding site" evidence="7">
    <location>
        <position position="39"/>
    </location>
    <ligand>
        <name>ATP</name>
        <dbReference type="ChEBI" id="CHEBI:30616"/>
    </ligand>
</feature>
<reference evidence="11 12" key="1">
    <citation type="submission" date="2020-10" db="EMBL/GenBank/DDBJ databases">
        <title>Sequencing the genomes of 1000 actinobacteria strains.</title>
        <authorList>
            <person name="Klenk H.-P."/>
        </authorList>
    </citation>
    <scope>NUCLEOTIDE SEQUENCE [LARGE SCALE GENOMIC DNA]</scope>
    <source>
        <strain evidence="11 12">DSM 46744</strain>
    </source>
</reference>
<accession>A0ABR9JSH3</accession>
<gene>
    <name evidence="11" type="ORF">H4W34_003345</name>
</gene>
<keyword evidence="9" id="KW-1133">Transmembrane helix</keyword>
<dbReference type="PROSITE" id="PS00107">
    <property type="entry name" value="PROTEIN_KINASE_ATP"/>
    <property type="match status" value="1"/>
</dbReference>
<dbReference type="SMART" id="SM00220">
    <property type="entry name" value="S_TKc"/>
    <property type="match status" value="1"/>
</dbReference>
<keyword evidence="9" id="KW-0472">Membrane</keyword>
<evidence type="ECO:0000256" key="3">
    <source>
        <dbReference type="ARBA" id="ARBA00022679"/>
    </source>
</evidence>
<dbReference type="PROSITE" id="PS50011">
    <property type="entry name" value="PROTEIN_KINASE_DOM"/>
    <property type="match status" value="1"/>
</dbReference>
<keyword evidence="2 11" id="KW-0723">Serine/threonine-protein kinase</keyword>
<evidence type="ECO:0000259" key="10">
    <source>
        <dbReference type="PROSITE" id="PS50011"/>
    </source>
</evidence>
<dbReference type="InterPro" id="IPR011009">
    <property type="entry name" value="Kinase-like_dom_sf"/>
</dbReference>
<dbReference type="RefSeq" id="WP_192760053.1">
    <property type="nucleotide sequence ID" value="NZ_JADBDZ010000001.1"/>
</dbReference>
<keyword evidence="4 7" id="KW-0547">Nucleotide-binding</keyword>
<dbReference type="PANTHER" id="PTHR43289">
    <property type="entry name" value="MITOGEN-ACTIVATED PROTEIN KINASE KINASE KINASE 20-RELATED"/>
    <property type="match status" value="1"/>
</dbReference>
<evidence type="ECO:0000313" key="11">
    <source>
        <dbReference type="EMBL" id="MBE1533512.1"/>
    </source>
</evidence>
<feature type="compositionally biased region" description="Polar residues" evidence="8">
    <location>
        <begin position="593"/>
        <end position="605"/>
    </location>
</feature>
<evidence type="ECO:0000256" key="2">
    <source>
        <dbReference type="ARBA" id="ARBA00022527"/>
    </source>
</evidence>
<dbReference type="PANTHER" id="PTHR43289:SF6">
    <property type="entry name" value="SERINE_THREONINE-PROTEIN KINASE NEKL-3"/>
    <property type="match status" value="1"/>
</dbReference>
<protein>
    <recommendedName>
        <fullName evidence="1">non-specific serine/threonine protein kinase</fullName>
        <ecNumber evidence="1">2.7.11.1</ecNumber>
    </recommendedName>
</protein>
<sequence length="664" mass="69127">MSFPPNVDRYRIDRALGSGAFASVWLGHDDALESQVAIKVLSGSLIDDLDVRNRFLEEARILRRADSERLVRVHDIGELPDRRPYFVMSYADRGTLADRMRERPLPVNEAIMLAEEIAYGVEVINALGVIHRDLKPSNVLFQSTPDGGEKLLIADLGLAKALAHASGAFTLPVGTPGYMSPEQARFGGGLDVRADVYGLGALTYHMLAGRAPGPAPVKSPPSELREGVTTAMDQVVLRALEVDRENRWPTAEDFAEALSTLVPSSARTPAPKPAAAAPPATMIDEAPPAPSAPVEPAAPEVDPDATVQDFRRDEMPAPAPSGSEAVPPSMQTRFDPPPSSAGGTGAAADGDRTIVDQPSSLPGGHGGASGTSQPATPADGATISMPGPRAPSGQSADDERTAAFPAGRPPGPVPPGPMHPHSGQGPPPTGFQPPPPVQGGPAQGQGQGQGGGPLGRLKGAGKYGTPLIITAVVLAVAVVAGLLLGTLFSGDGDGKDGGGDEKKAIPKDFVQITNNGGKIKAAVPKAWPQQPEQTWSPSVVGLNDPQERPVLRATTSVDGFQGNGAVPGVFIGVTTDMRQGQLPPPTAARHAQCQKSGPENYTSPDKTFTGTITRFTGCTSGTSSVSEVGLRHKSGKFGLWIRVKETDDRKATTDILDHLQVTGP</sequence>
<keyword evidence="12" id="KW-1185">Reference proteome</keyword>
<feature type="region of interest" description="Disordered" evidence="8">
    <location>
        <begin position="313"/>
        <end position="457"/>
    </location>
</feature>
<evidence type="ECO:0000313" key="12">
    <source>
        <dbReference type="Proteomes" id="UP000627838"/>
    </source>
</evidence>
<evidence type="ECO:0000256" key="4">
    <source>
        <dbReference type="ARBA" id="ARBA00022741"/>
    </source>
</evidence>
<keyword evidence="3" id="KW-0808">Transferase</keyword>
<evidence type="ECO:0000256" key="1">
    <source>
        <dbReference type="ARBA" id="ARBA00012513"/>
    </source>
</evidence>
<dbReference type="Pfam" id="PF00069">
    <property type="entry name" value="Pkinase"/>
    <property type="match status" value="1"/>
</dbReference>